<name>A0ACC0M7D4_RHOML</name>
<comment type="caution">
    <text evidence="1">The sequence shown here is derived from an EMBL/GenBank/DDBJ whole genome shotgun (WGS) entry which is preliminary data.</text>
</comment>
<dbReference type="EMBL" id="CM046397">
    <property type="protein sequence ID" value="KAI8536499.1"/>
    <property type="molecule type" value="Genomic_DNA"/>
</dbReference>
<evidence type="ECO:0000313" key="1">
    <source>
        <dbReference type="EMBL" id="KAI8536499.1"/>
    </source>
</evidence>
<evidence type="ECO:0000313" key="2">
    <source>
        <dbReference type="Proteomes" id="UP001062846"/>
    </source>
</evidence>
<dbReference type="Proteomes" id="UP001062846">
    <property type="component" value="Chromosome 10"/>
</dbReference>
<keyword evidence="2" id="KW-1185">Reference proteome</keyword>
<organism evidence="1 2">
    <name type="scientific">Rhododendron molle</name>
    <name type="common">Chinese azalea</name>
    <name type="synonym">Azalea mollis</name>
    <dbReference type="NCBI Taxonomy" id="49168"/>
    <lineage>
        <taxon>Eukaryota</taxon>
        <taxon>Viridiplantae</taxon>
        <taxon>Streptophyta</taxon>
        <taxon>Embryophyta</taxon>
        <taxon>Tracheophyta</taxon>
        <taxon>Spermatophyta</taxon>
        <taxon>Magnoliopsida</taxon>
        <taxon>eudicotyledons</taxon>
        <taxon>Gunneridae</taxon>
        <taxon>Pentapetalae</taxon>
        <taxon>asterids</taxon>
        <taxon>Ericales</taxon>
        <taxon>Ericaceae</taxon>
        <taxon>Ericoideae</taxon>
        <taxon>Rhodoreae</taxon>
        <taxon>Rhododendron</taxon>
    </lineage>
</organism>
<accession>A0ACC0M7D4</accession>
<gene>
    <name evidence="1" type="ORF">RHMOL_Rhmol10G0261700</name>
</gene>
<proteinExistence type="predicted"/>
<sequence>MATTLPSLHSLLITTFLLSLASLFTPSLSSTDSFVYGGCSQIKYPPNSPYESNLDSLLPCQLSHLQLLRQVHRNGLKPTRRNLRPLPMPSRPLDARLCHLYRSLGFFVSENFNRCRAKSGQISHKISHKPLKISIDAVRTAGSMKLQTEIEKAIHNIGQSVVTTLDLKMKNTLHDKTSNIHKPEQ</sequence>
<protein>
    <submittedName>
        <fullName evidence="1">Uncharacterized protein</fullName>
    </submittedName>
</protein>
<reference evidence="1" key="1">
    <citation type="submission" date="2022-02" db="EMBL/GenBank/DDBJ databases">
        <title>Plant Genome Project.</title>
        <authorList>
            <person name="Zhang R.-G."/>
        </authorList>
    </citation>
    <scope>NUCLEOTIDE SEQUENCE</scope>
    <source>
        <strain evidence="1">AT1</strain>
    </source>
</reference>